<name>A0A0E9VSC0_ANGAN</name>
<reference evidence="1" key="1">
    <citation type="submission" date="2014-11" db="EMBL/GenBank/DDBJ databases">
        <authorList>
            <person name="Amaro Gonzalez C."/>
        </authorList>
    </citation>
    <scope>NUCLEOTIDE SEQUENCE</scope>
</reference>
<evidence type="ECO:0000313" key="1">
    <source>
        <dbReference type="EMBL" id="JAH80917.1"/>
    </source>
</evidence>
<reference evidence="1" key="2">
    <citation type="journal article" date="2015" name="Fish Shellfish Immunol.">
        <title>Early steps in the European eel (Anguilla anguilla)-Vibrio vulnificus interaction in the gills: Role of the RtxA13 toxin.</title>
        <authorList>
            <person name="Callol A."/>
            <person name="Pajuelo D."/>
            <person name="Ebbesson L."/>
            <person name="Teles M."/>
            <person name="MacKenzie S."/>
            <person name="Amaro C."/>
        </authorList>
    </citation>
    <scope>NUCLEOTIDE SEQUENCE</scope>
</reference>
<sequence length="43" mass="4640">MYITFCAPATQGCATVPLQNFNVQIIIAAVHLHPIHTKFGTDG</sequence>
<dbReference type="EMBL" id="GBXM01027660">
    <property type="protein sequence ID" value="JAH80917.1"/>
    <property type="molecule type" value="Transcribed_RNA"/>
</dbReference>
<proteinExistence type="predicted"/>
<dbReference type="AlphaFoldDB" id="A0A0E9VSC0"/>
<protein>
    <submittedName>
        <fullName evidence="1">Uncharacterized protein</fullName>
    </submittedName>
</protein>
<organism evidence="1">
    <name type="scientific">Anguilla anguilla</name>
    <name type="common">European freshwater eel</name>
    <name type="synonym">Muraena anguilla</name>
    <dbReference type="NCBI Taxonomy" id="7936"/>
    <lineage>
        <taxon>Eukaryota</taxon>
        <taxon>Metazoa</taxon>
        <taxon>Chordata</taxon>
        <taxon>Craniata</taxon>
        <taxon>Vertebrata</taxon>
        <taxon>Euteleostomi</taxon>
        <taxon>Actinopterygii</taxon>
        <taxon>Neopterygii</taxon>
        <taxon>Teleostei</taxon>
        <taxon>Anguilliformes</taxon>
        <taxon>Anguillidae</taxon>
        <taxon>Anguilla</taxon>
    </lineage>
</organism>
<accession>A0A0E9VSC0</accession>